<protein>
    <recommendedName>
        <fullName evidence="3">SAC3/GANP/THP3 conserved domain-containing protein</fullName>
    </recommendedName>
</protein>
<accession>A0A813LLI0</accession>
<evidence type="ECO:0000256" key="1">
    <source>
        <dbReference type="SAM" id="MobiDB-lite"/>
    </source>
</evidence>
<feature type="non-terminal residue" evidence="4">
    <location>
        <position position="1"/>
    </location>
</feature>
<evidence type="ECO:0000313" key="4">
    <source>
        <dbReference type="EMBL" id="CAE8734290.1"/>
    </source>
</evidence>
<evidence type="ECO:0000313" key="5">
    <source>
        <dbReference type="Proteomes" id="UP000626109"/>
    </source>
</evidence>
<proteinExistence type="predicted"/>
<organism evidence="4 5">
    <name type="scientific">Polarella glacialis</name>
    <name type="common">Dinoflagellate</name>
    <dbReference type="NCBI Taxonomy" id="89957"/>
    <lineage>
        <taxon>Eukaryota</taxon>
        <taxon>Sar</taxon>
        <taxon>Alveolata</taxon>
        <taxon>Dinophyceae</taxon>
        <taxon>Suessiales</taxon>
        <taxon>Suessiaceae</taxon>
        <taxon>Polarella</taxon>
    </lineage>
</organism>
<dbReference type="PANTHER" id="PTHR12436:SF3">
    <property type="entry name" value="GERMINAL-CENTER ASSOCIATED NUCLEAR PROTEIN"/>
    <property type="match status" value="1"/>
</dbReference>
<keyword evidence="2" id="KW-0812">Transmembrane</keyword>
<dbReference type="PANTHER" id="PTHR12436">
    <property type="entry name" value="80 KDA MCM3-ASSOCIATED PROTEIN"/>
    <property type="match status" value="1"/>
</dbReference>
<dbReference type="AlphaFoldDB" id="A0A813LLI0"/>
<dbReference type="InterPro" id="IPR045107">
    <property type="entry name" value="SAC3/GANP/THP3"/>
</dbReference>
<dbReference type="Proteomes" id="UP000626109">
    <property type="component" value="Unassembled WGS sequence"/>
</dbReference>
<name>A0A813LLI0_POLGL</name>
<keyword evidence="2" id="KW-0472">Membrane</keyword>
<dbReference type="GO" id="GO:0070390">
    <property type="term" value="C:transcription export complex 2"/>
    <property type="evidence" value="ECO:0007669"/>
    <property type="project" value="TreeGrafter"/>
</dbReference>
<sequence length="466" mass="51272">MCCCSSYYFFFLFVVVVVVVGVGVVVVAVCACCVYCLCCNWCYLRPTLDEIIAENGNEEEEDWAAGGAAHDEEEDADEDGEDGEEEAWDEDEVVEVVDDGEEQPPSPCSHTGARGYLEDEENEDGGGEDTEDMEEECDEADAVDAVVEVEDDEELQHVAGVQEVSKAAPARPPALSSSSSMAPAKKLPAARASFGSVVGVRQDLSVDEAAALVDAKATTTSVRQFLSQPSCAPLLKAGKMRSLSDPTDCGMVGALNDRCSEKEMQDRLVSRQLDIFEMAMGSSFVTPKINTALAVKKYQRSSADKMYLPEDIRSVEACAHSLFYLMTMTINSDNAPQKGLCELANDASYWQVYSFLRDRTRAVRVDLHVQQPWSTCTKAYILAHEISLRFEVLSMYLLTTTPEYLTKYDEKMAHKACSQIMEPLLNAYVQARVRASTDQPAFISPAEPAMRRYTILLLLVGGNENK</sequence>
<feature type="transmembrane region" description="Helical" evidence="2">
    <location>
        <begin position="7"/>
        <end position="29"/>
    </location>
</feature>
<comment type="caution">
    <text evidence="4">The sequence shown here is derived from an EMBL/GenBank/DDBJ whole genome shotgun (WGS) entry which is preliminary data.</text>
</comment>
<dbReference type="InterPro" id="IPR005062">
    <property type="entry name" value="SAC3/GANP/THP3_conserved"/>
</dbReference>
<dbReference type="EMBL" id="CAJNNW010036439">
    <property type="protein sequence ID" value="CAE8734290.1"/>
    <property type="molecule type" value="Genomic_DNA"/>
</dbReference>
<feature type="compositionally biased region" description="Acidic residues" evidence="1">
    <location>
        <begin position="71"/>
        <end position="102"/>
    </location>
</feature>
<feature type="domain" description="SAC3/GANP/THP3 conserved" evidence="3">
    <location>
        <begin position="259"/>
        <end position="458"/>
    </location>
</feature>
<dbReference type="GO" id="GO:0005737">
    <property type="term" value="C:cytoplasm"/>
    <property type="evidence" value="ECO:0007669"/>
    <property type="project" value="TreeGrafter"/>
</dbReference>
<keyword evidence="2" id="KW-1133">Transmembrane helix</keyword>
<gene>
    <name evidence="4" type="ORF">PGLA2088_LOCUS47225</name>
</gene>
<dbReference type="Gene3D" id="1.25.40.990">
    <property type="match status" value="1"/>
</dbReference>
<feature type="region of interest" description="Disordered" evidence="1">
    <location>
        <begin position="59"/>
        <end position="139"/>
    </location>
</feature>
<dbReference type="GO" id="GO:0006406">
    <property type="term" value="P:mRNA export from nucleus"/>
    <property type="evidence" value="ECO:0007669"/>
    <property type="project" value="TreeGrafter"/>
</dbReference>
<evidence type="ECO:0000259" key="3">
    <source>
        <dbReference type="Pfam" id="PF03399"/>
    </source>
</evidence>
<reference evidence="4" key="1">
    <citation type="submission" date="2021-02" db="EMBL/GenBank/DDBJ databases">
        <authorList>
            <person name="Dougan E. K."/>
            <person name="Rhodes N."/>
            <person name="Thang M."/>
            <person name="Chan C."/>
        </authorList>
    </citation>
    <scope>NUCLEOTIDE SEQUENCE</scope>
</reference>
<feature type="compositionally biased region" description="Acidic residues" evidence="1">
    <location>
        <begin position="118"/>
        <end position="139"/>
    </location>
</feature>
<dbReference type="Pfam" id="PF03399">
    <property type="entry name" value="SAC3_GANP"/>
    <property type="match status" value="1"/>
</dbReference>
<evidence type="ECO:0000256" key="2">
    <source>
        <dbReference type="SAM" id="Phobius"/>
    </source>
</evidence>